<gene>
    <name evidence="1" type="ORF">DSO57_1013571</name>
</gene>
<name>A0ACC2S7F4_9FUNG</name>
<keyword evidence="2" id="KW-1185">Reference proteome</keyword>
<evidence type="ECO:0000313" key="2">
    <source>
        <dbReference type="Proteomes" id="UP001165960"/>
    </source>
</evidence>
<protein>
    <submittedName>
        <fullName evidence="1">Uncharacterized protein</fullName>
    </submittedName>
</protein>
<dbReference type="EMBL" id="QTSX02005730">
    <property type="protein sequence ID" value="KAJ9058312.1"/>
    <property type="molecule type" value="Genomic_DNA"/>
</dbReference>
<comment type="caution">
    <text evidence="1">The sequence shown here is derived from an EMBL/GenBank/DDBJ whole genome shotgun (WGS) entry which is preliminary data.</text>
</comment>
<proteinExistence type="predicted"/>
<dbReference type="Proteomes" id="UP001165960">
    <property type="component" value="Unassembled WGS sequence"/>
</dbReference>
<accession>A0ACC2S7F4</accession>
<reference evidence="1" key="1">
    <citation type="submission" date="2022-04" db="EMBL/GenBank/DDBJ databases">
        <title>Genome of the entomopathogenic fungus Entomophthora muscae.</title>
        <authorList>
            <person name="Elya C."/>
            <person name="Lovett B.R."/>
            <person name="Lee E."/>
            <person name="Macias A.M."/>
            <person name="Hajek A.E."/>
            <person name="De Bivort B.L."/>
            <person name="Kasson M.T."/>
            <person name="De Fine Licht H.H."/>
            <person name="Stajich J.E."/>
        </authorList>
    </citation>
    <scope>NUCLEOTIDE SEQUENCE</scope>
    <source>
        <strain evidence="1">Berkeley</strain>
    </source>
</reference>
<sequence>MVLIVKSWFEGFNVVLMAFSLTFVVHVNCLVLSAYLVTRRVGWWPAWLSLLQAATAMACHTSRLTDFFFATDCSVKPYHNYTMFCVSCCTIDILLVFHIAQNRHMAGCSITAKRLFWLVVAVLPTLAKSVFMIMTITSIQPTTGPFGICSFTMNTAFFHYALTIWAFHHLTMLLLTSTIPLLGHLRVLSLPKDRTPPNSNESIKVCLTHIISILLIILMFFPNPDLDFSDLVMQSYWALKSRTAISLILSLEKSHLTSPDDPQSPFCSFSSTTKSP</sequence>
<organism evidence="1 2">
    <name type="scientific">Entomophthora muscae</name>
    <dbReference type="NCBI Taxonomy" id="34485"/>
    <lineage>
        <taxon>Eukaryota</taxon>
        <taxon>Fungi</taxon>
        <taxon>Fungi incertae sedis</taxon>
        <taxon>Zoopagomycota</taxon>
        <taxon>Entomophthoromycotina</taxon>
        <taxon>Entomophthoromycetes</taxon>
        <taxon>Entomophthorales</taxon>
        <taxon>Entomophthoraceae</taxon>
        <taxon>Entomophthora</taxon>
    </lineage>
</organism>
<evidence type="ECO:0000313" key="1">
    <source>
        <dbReference type="EMBL" id="KAJ9058312.1"/>
    </source>
</evidence>